<organism evidence="2 3">
    <name type="scientific">Diaphorina citri</name>
    <name type="common">Asian citrus psyllid</name>
    <dbReference type="NCBI Taxonomy" id="121845"/>
    <lineage>
        <taxon>Eukaryota</taxon>
        <taxon>Metazoa</taxon>
        <taxon>Ecdysozoa</taxon>
        <taxon>Arthropoda</taxon>
        <taxon>Hexapoda</taxon>
        <taxon>Insecta</taxon>
        <taxon>Pterygota</taxon>
        <taxon>Neoptera</taxon>
        <taxon>Paraneoptera</taxon>
        <taxon>Hemiptera</taxon>
        <taxon>Sternorrhyncha</taxon>
        <taxon>Psylloidea</taxon>
        <taxon>Psyllidae</taxon>
        <taxon>Diaphorininae</taxon>
        <taxon>Diaphorina</taxon>
    </lineage>
</organism>
<evidence type="ECO:0000313" key="2">
    <source>
        <dbReference type="Proteomes" id="UP000079169"/>
    </source>
</evidence>
<evidence type="ECO:0000313" key="3">
    <source>
        <dbReference type="RefSeq" id="XP_026686706.1"/>
    </source>
</evidence>
<dbReference type="InterPro" id="IPR052247">
    <property type="entry name" value="Meiotic_Crossover_Helicase"/>
</dbReference>
<evidence type="ECO:0000256" key="1">
    <source>
        <dbReference type="SAM" id="Phobius"/>
    </source>
</evidence>
<dbReference type="RefSeq" id="XP_026686706.1">
    <property type="nucleotide sequence ID" value="XM_026830905.1"/>
</dbReference>
<dbReference type="STRING" id="121845.A0A3Q0JE21"/>
<keyword evidence="1" id="KW-0812">Transmembrane</keyword>
<feature type="transmembrane region" description="Helical" evidence="1">
    <location>
        <begin position="55"/>
        <end position="77"/>
    </location>
</feature>
<keyword evidence="3" id="KW-0067">ATP-binding</keyword>
<dbReference type="KEGG" id="dci:113471614"/>
<gene>
    <name evidence="3" type="primary">LOC113471614</name>
</gene>
<dbReference type="SUPFAM" id="SSF52540">
    <property type="entry name" value="P-loop containing nucleoside triphosphate hydrolases"/>
    <property type="match status" value="3"/>
</dbReference>
<keyword evidence="3" id="KW-0378">Hydrolase</keyword>
<sequence>MSIQTSPEVREIVDKCMSNIMDNKLKDMLRSSIGYHHAGMSPEDRTIIEQLFRSGYLMILVSTSSLGKIIIFIVHLLGEESRGPVLEAVVCRMRTVQKSQRASQPIRFVAVSATIPNIYDIALWLGFGKPTVYAQIDDSFRPVKLTKIVRGFPTKPSQSTFQFEMMLSYKLKSIIMQYSDNKPTLIFCATRKGVEHTCTILRQEMSIQTSPEVREIVDKCMSNMMDNKLK</sequence>
<dbReference type="Gene3D" id="3.40.50.300">
    <property type="entry name" value="P-loop containing nucleotide triphosphate hydrolases"/>
    <property type="match status" value="3"/>
</dbReference>
<dbReference type="Proteomes" id="UP000079169">
    <property type="component" value="Unplaced"/>
</dbReference>
<dbReference type="GO" id="GO:0016787">
    <property type="term" value="F:hydrolase activity"/>
    <property type="evidence" value="ECO:0007669"/>
    <property type="project" value="UniProtKB-KW"/>
</dbReference>
<dbReference type="PANTHER" id="PTHR47835">
    <property type="entry name" value="HFM1, ATP DEPENDENT DNA HELICASE HOMOLOG"/>
    <property type="match status" value="1"/>
</dbReference>
<dbReference type="PANTHER" id="PTHR47835:SF3">
    <property type="entry name" value="HELICASE FOR MEIOSIS 1"/>
    <property type="match status" value="1"/>
</dbReference>
<dbReference type="InterPro" id="IPR027417">
    <property type="entry name" value="P-loop_NTPase"/>
</dbReference>
<accession>A0A3Q0JE21</accession>
<dbReference type="PaxDb" id="121845-A0A3Q0JE21"/>
<name>A0A3Q0JE21_DIACI</name>
<dbReference type="GO" id="GO:0043138">
    <property type="term" value="F:3'-5' DNA helicase activity"/>
    <property type="evidence" value="ECO:0007669"/>
    <property type="project" value="UniProtKB-EC"/>
</dbReference>
<keyword evidence="3" id="KW-0547">Nucleotide-binding</keyword>
<feature type="non-terminal residue" evidence="3">
    <location>
        <position position="230"/>
    </location>
</feature>
<keyword evidence="3" id="KW-0347">Helicase</keyword>
<proteinExistence type="predicted"/>
<keyword evidence="1" id="KW-1133">Transmembrane helix</keyword>
<protein>
    <submittedName>
        <fullName evidence="3">Probable ATP-dependent DNA helicase HFM1</fullName>
    </submittedName>
</protein>
<keyword evidence="1" id="KW-0472">Membrane</keyword>
<reference evidence="3" key="1">
    <citation type="submission" date="2025-08" db="UniProtKB">
        <authorList>
            <consortium name="RefSeq"/>
        </authorList>
    </citation>
    <scope>IDENTIFICATION</scope>
</reference>
<dbReference type="GeneID" id="113471614"/>
<keyword evidence="2" id="KW-1185">Reference proteome</keyword>
<dbReference type="AlphaFoldDB" id="A0A3Q0JE21"/>